<dbReference type="AlphaFoldDB" id="A0A067BZM7"/>
<dbReference type="Gene3D" id="3.90.70.10">
    <property type="entry name" value="Cysteine proteinases"/>
    <property type="match status" value="1"/>
</dbReference>
<proteinExistence type="inferred from homology"/>
<dbReference type="Pfam" id="PF00112">
    <property type="entry name" value="Peptidase_C1"/>
    <property type="match status" value="1"/>
</dbReference>
<dbReference type="SUPFAM" id="SSF54001">
    <property type="entry name" value="Cysteine proteinases"/>
    <property type="match status" value="1"/>
</dbReference>
<dbReference type="InterPro" id="IPR025660">
    <property type="entry name" value="Pept_his_AS"/>
</dbReference>
<feature type="domain" description="Peptidase C1A papain C-terminal" evidence="5">
    <location>
        <begin position="138"/>
        <end position="351"/>
    </location>
</feature>
<sequence>MIHAATILVAALATTAAAADVFGQESLDLVREFEEWKASEVGQQAIESGFVPTVESNGRQEGAESEDAIQLQRFQETKKIVDQLNKEHPEAEFSVHNPFALLNETEFAAFVMKSFGNDDRKLRAADHVARELTSAQREASDVDWATHQCNGPVKHQGECGSCWTFSSTGQAAFSHCLVTGQRLDLSQQQLVSCARGAGNGCQGGWPWKALDYIRETGVCMESEYPYQSGNTKQDGQCYSCNKQKLQIGRTVEIQGESALQNALSSQPVQVVVEAGNNVWKNYKRGVIRQCPGARSDHAVLAVGYGTKDGVQHFKIKNSWGTGWGEGGYMYLQRGVGRQGMCNVAEHPSYPEIGRRNDDNNNNNDHNNNNDNNNDDMNPTAAPNDQCNGCDGCYYPYHGICQQGYDAGNCQMLAPYYGTVWCGY</sequence>
<keyword evidence="4" id="KW-0732">Signal</keyword>
<dbReference type="InterPro" id="IPR039417">
    <property type="entry name" value="Peptidase_C1A_papain-like"/>
</dbReference>
<reference evidence="6 7" key="1">
    <citation type="journal article" date="2013" name="PLoS Genet.">
        <title>Distinctive expansion of potential virulence genes in the genome of the oomycete fish pathogen Saprolegnia parasitica.</title>
        <authorList>
            <person name="Jiang R.H."/>
            <person name="de Bruijn I."/>
            <person name="Haas B.J."/>
            <person name="Belmonte R."/>
            <person name="Lobach L."/>
            <person name="Christie J."/>
            <person name="van den Ackerveken G."/>
            <person name="Bottin A."/>
            <person name="Bulone V."/>
            <person name="Diaz-Moreno S.M."/>
            <person name="Dumas B."/>
            <person name="Fan L."/>
            <person name="Gaulin E."/>
            <person name="Govers F."/>
            <person name="Grenville-Briggs L.J."/>
            <person name="Horner N.R."/>
            <person name="Levin J.Z."/>
            <person name="Mammella M."/>
            <person name="Meijer H.J."/>
            <person name="Morris P."/>
            <person name="Nusbaum C."/>
            <person name="Oome S."/>
            <person name="Phillips A.J."/>
            <person name="van Rooyen D."/>
            <person name="Rzeszutek E."/>
            <person name="Saraiva M."/>
            <person name="Secombes C.J."/>
            <person name="Seidl M.F."/>
            <person name="Snel B."/>
            <person name="Stassen J.H."/>
            <person name="Sykes S."/>
            <person name="Tripathy S."/>
            <person name="van den Berg H."/>
            <person name="Vega-Arreguin J.C."/>
            <person name="Wawra S."/>
            <person name="Young S.K."/>
            <person name="Zeng Q."/>
            <person name="Dieguez-Uribeondo J."/>
            <person name="Russ C."/>
            <person name="Tyler B.M."/>
            <person name="van West P."/>
        </authorList>
    </citation>
    <scope>NUCLEOTIDE SEQUENCE [LARGE SCALE GENOMIC DNA]</scope>
    <source>
        <strain evidence="6 7">CBS 223.65</strain>
    </source>
</reference>
<dbReference type="EMBL" id="KK583336">
    <property type="protein sequence ID" value="KDO19751.1"/>
    <property type="molecule type" value="Genomic_DNA"/>
</dbReference>
<feature type="compositionally biased region" description="Low complexity" evidence="3">
    <location>
        <begin position="359"/>
        <end position="377"/>
    </location>
</feature>
<keyword evidence="7" id="KW-1185">Reference proteome</keyword>
<evidence type="ECO:0000256" key="1">
    <source>
        <dbReference type="ARBA" id="ARBA00008455"/>
    </source>
</evidence>
<evidence type="ECO:0000256" key="3">
    <source>
        <dbReference type="SAM" id="MobiDB-lite"/>
    </source>
</evidence>
<keyword evidence="2" id="KW-0865">Zymogen</keyword>
<dbReference type="SMART" id="SM00645">
    <property type="entry name" value="Pept_C1"/>
    <property type="match status" value="1"/>
</dbReference>
<dbReference type="GeneID" id="24136849"/>
<dbReference type="InterPro" id="IPR000668">
    <property type="entry name" value="Peptidase_C1A_C"/>
</dbReference>
<comment type="similarity">
    <text evidence="1">Belongs to the peptidase C1 family.</text>
</comment>
<name>A0A067BZM7_SAPPC</name>
<dbReference type="InterPro" id="IPR000169">
    <property type="entry name" value="Pept_cys_AS"/>
</dbReference>
<dbReference type="PANTHER" id="PTHR12411">
    <property type="entry name" value="CYSTEINE PROTEASE FAMILY C1-RELATED"/>
    <property type="match status" value="1"/>
</dbReference>
<feature type="chain" id="PRO_5018770868" description="Peptidase C1A papain C-terminal domain-containing protein" evidence="4">
    <location>
        <begin position="19"/>
        <end position="423"/>
    </location>
</feature>
<dbReference type="GO" id="GO:0008234">
    <property type="term" value="F:cysteine-type peptidase activity"/>
    <property type="evidence" value="ECO:0007669"/>
    <property type="project" value="InterPro"/>
</dbReference>
<feature type="region of interest" description="Disordered" evidence="3">
    <location>
        <begin position="346"/>
        <end position="379"/>
    </location>
</feature>
<dbReference type="InterPro" id="IPR013128">
    <property type="entry name" value="Peptidase_C1A"/>
</dbReference>
<dbReference type="GO" id="GO:0006508">
    <property type="term" value="P:proteolysis"/>
    <property type="evidence" value="ECO:0007669"/>
    <property type="project" value="InterPro"/>
</dbReference>
<dbReference type="RefSeq" id="XP_012209561.1">
    <property type="nucleotide sequence ID" value="XM_012354171.1"/>
</dbReference>
<dbReference type="KEGG" id="spar:SPRG_15081"/>
<evidence type="ECO:0000259" key="5">
    <source>
        <dbReference type="SMART" id="SM00645"/>
    </source>
</evidence>
<gene>
    <name evidence="6" type="ORF">SPRG_15081</name>
</gene>
<dbReference type="OrthoDB" id="75138at2759"/>
<dbReference type="Proteomes" id="UP000030745">
    <property type="component" value="Unassembled WGS sequence"/>
</dbReference>
<protein>
    <recommendedName>
        <fullName evidence="5">Peptidase C1A papain C-terminal domain-containing protein</fullName>
    </recommendedName>
</protein>
<evidence type="ECO:0000256" key="2">
    <source>
        <dbReference type="ARBA" id="ARBA00023145"/>
    </source>
</evidence>
<dbReference type="VEuPathDB" id="FungiDB:SPRG_15081"/>
<dbReference type="PROSITE" id="PS00139">
    <property type="entry name" value="THIOL_PROTEASE_CYS"/>
    <property type="match status" value="1"/>
</dbReference>
<dbReference type="PROSITE" id="PS00639">
    <property type="entry name" value="THIOL_PROTEASE_HIS"/>
    <property type="match status" value="1"/>
</dbReference>
<evidence type="ECO:0000313" key="7">
    <source>
        <dbReference type="Proteomes" id="UP000030745"/>
    </source>
</evidence>
<evidence type="ECO:0000256" key="4">
    <source>
        <dbReference type="SAM" id="SignalP"/>
    </source>
</evidence>
<dbReference type="InterPro" id="IPR038765">
    <property type="entry name" value="Papain-like_cys_pep_sf"/>
</dbReference>
<organism evidence="6 7">
    <name type="scientific">Saprolegnia parasitica (strain CBS 223.65)</name>
    <dbReference type="NCBI Taxonomy" id="695850"/>
    <lineage>
        <taxon>Eukaryota</taxon>
        <taxon>Sar</taxon>
        <taxon>Stramenopiles</taxon>
        <taxon>Oomycota</taxon>
        <taxon>Saprolegniomycetes</taxon>
        <taxon>Saprolegniales</taxon>
        <taxon>Saprolegniaceae</taxon>
        <taxon>Saprolegnia</taxon>
    </lineage>
</organism>
<dbReference type="CDD" id="cd02248">
    <property type="entry name" value="Peptidase_C1A"/>
    <property type="match status" value="1"/>
</dbReference>
<evidence type="ECO:0000313" key="6">
    <source>
        <dbReference type="EMBL" id="KDO19751.1"/>
    </source>
</evidence>
<dbReference type="PRINTS" id="PR00705">
    <property type="entry name" value="PAPAIN"/>
</dbReference>
<feature type="signal peptide" evidence="4">
    <location>
        <begin position="1"/>
        <end position="18"/>
    </location>
</feature>
<accession>A0A067BZM7</accession>